<reference evidence="1" key="1">
    <citation type="submission" date="2022-01" db="EMBL/GenBank/DDBJ databases">
        <title>Genome Sequence Resource for Two Populations of Ditylenchus destructor, the Migratory Endoparasitic Phytonematode.</title>
        <authorList>
            <person name="Zhang H."/>
            <person name="Lin R."/>
            <person name="Xie B."/>
        </authorList>
    </citation>
    <scope>NUCLEOTIDE SEQUENCE</scope>
    <source>
        <strain evidence="1">BazhouSP</strain>
    </source>
</reference>
<keyword evidence="2" id="KW-1185">Reference proteome</keyword>
<protein>
    <submittedName>
        <fullName evidence="1">KH domain containing protein</fullName>
    </submittedName>
</protein>
<gene>
    <name evidence="1" type="ORF">DdX_03101</name>
</gene>
<dbReference type="AlphaFoldDB" id="A0AAD4NIQ3"/>
<evidence type="ECO:0000313" key="1">
    <source>
        <dbReference type="EMBL" id="KAI1726382.1"/>
    </source>
</evidence>
<proteinExistence type="predicted"/>
<sequence length="141" mass="15308">MKDLFCLVNAFMNRAKTEEQANSSGLEVPFEAAEDVRVLPGASTGSTRKNTVILAALEPYLSLLPDLGGVDLKDQRNLHKALYSAGVSAALSLHKFIYESPDGRKEAAGSNPFSLSDLEREGADWKEVNMVILKLDTVGVR</sequence>
<dbReference type="EMBL" id="JAKKPZ010000002">
    <property type="protein sequence ID" value="KAI1726382.1"/>
    <property type="molecule type" value="Genomic_DNA"/>
</dbReference>
<comment type="caution">
    <text evidence="1">The sequence shown here is derived from an EMBL/GenBank/DDBJ whole genome shotgun (WGS) entry which is preliminary data.</text>
</comment>
<evidence type="ECO:0000313" key="2">
    <source>
        <dbReference type="Proteomes" id="UP001201812"/>
    </source>
</evidence>
<name>A0AAD4NIQ3_9BILA</name>
<accession>A0AAD4NIQ3</accession>
<dbReference type="Proteomes" id="UP001201812">
    <property type="component" value="Unassembled WGS sequence"/>
</dbReference>
<organism evidence="1 2">
    <name type="scientific">Ditylenchus destructor</name>
    <dbReference type="NCBI Taxonomy" id="166010"/>
    <lineage>
        <taxon>Eukaryota</taxon>
        <taxon>Metazoa</taxon>
        <taxon>Ecdysozoa</taxon>
        <taxon>Nematoda</taxon>
        <taxon>Chromadorea</taxon>
        <taxon>Rhabditida</taxon>
        <taxon>Tylenchina</taxon>
        <taxon>Tylenchomorpha</taxon>
        <taxon>Sphaerularioidea</taxon>
        <taxon>Anguinidae</taxon>
        <taxon>Anguininae</taxon>
        <taxon>Ditylenchus</taxon>
    </lineage>
</organism>